<dbReference type="EMBL" id="CP040449">
    <property type="protein sequence ID" value="QFI56029.1"/>
    <property type="molecule type" value="Genomic_DNA"/>
</dbReference>
<keyword evidence="3" id="KW-1185">Reference proteome</keyword>
<reference evidence="2 3" key="1">
    <citation type="submission" date="2019-05" db="EMBL/GenBank/DDBJ databases">
        <title>OXA-830, a novel chromosomally encoded expanded-spectrum class D beta-lactamase in Aeromonas simiae.</title>
        <authorList>
            <person name="Zhou W."/>
            <person name="Chen Q."/>
        </authorList>
    </citation>
    <scope>NUCLEOTIDE SEQUENCE [LARGE SCALE GENOMIC DNA]</scope>
    <source>
        <strain evidence="2 3">A6</strain>
    </source>
</reference>
<dbReference type="AlphaFoldDB" id="A0A5J6WXU6"/>
<gene>
    <name evidence="2" type="ORF">FE240_15925</name>
</gene>
<evidence type="ECO:0000313" key="3">
    <source>
        <dbReference type="Proteomes" id="UP000594034"/>
    </source>
</evidence>
<name>A0A5J6WXU6_9GAMM</name>
<organism evidence="2 3">
    <name type="scientific">Aeromonas simiae</name>
    <dbReference type="NCBI Taxonomy" id="218936"/>
    <lineage>
        <taxon>Bacteria</taxon>
        <taxon>Pseudomonadati</taxon>
        <taxon>Pseudomonadota</taxon>
        <taxon>Gammaproteobacteria</taxon>
        <taxon>Aeromonadales</taxon>
        <taxon>Aeromonadaceae</taxon>
        <taxon>Aeromonas</taxon>
    </lineage>
</organism>
<dbReference type="RefSeq" id="WP_193002317.1">
    <property type="nucleotide sequence ID" value="NZ_CP040449.1"/>
</dbReference>
<keyword evidence="1" id="KW-0472">Membrane</keyword>
<keyword evidence="1" id="KW-0812">Transmembrane</keyword>
<evidence type="ECO:0000256" key="1">
    <source>
        <dbReference type="SAM" id="Phobius"/>
    </source>
</evidence>
<sequence>MKQWKSHKGYGLLEILLTLVLLGVGVAGLVAFSRGLLGVSQDGKRYEVAMRLAESKLDELRNFNGIVTAVSPLRAYQGISAGSGNQTVSGDTYSLSWAVSNQFWGGSGWVTSQPAGYLFSYPARKVVTVTVSWSDNQGQSKSLQLSGAITPVDTLSASQLNNGLDTTRPKPKISYTPGVVPDVVSVDLGNGSKKETSKPLPHIKGNTGSSRLIQFDSITYQTQGTASNKQSLQDTATVYCSCSTTGNLEKAYLPDTPYYSANDRVQYWKTGELVDKGVGVLQGNSNQQETLCPSCCREHYDVADKGFFGYYAPLNTSRNKYRISGSSLQSVSSGEYIDACRFIRIDGVYRPAPDWRLVSLTTFSAAFLNDATNLANYQAYIAYVITEHAKWQQSAFASKSDSNWSAVSSSPSIPSFNTWLADNRGGSSTDLSTPIGTLQLISRGIYVDIMSPGYLNNEVFQGGVSEPNIAKIPFQDVNMTLLSEWSSGDSNKATVTSQPIATVVDPTNNYYGTYSRGLLSAKNSTFSGTPQTDTPITITARSYQGNSGIVGAPVSQQDIDAQVSSTMQVSILASAVANLHGVVECLQLKTTGNANNPNHSAVSCDATSVGLSVGVNNMNVTCSLLDMGKPAKPNYTCSGVPNSSFTLTLSKSGYRVTPSSQSLTLPDSGSTSSGCVMMVEEALLAVLPATPTTCSSQP</sequence>
<feature type="transmembrane region" description="Helical" evidence="1">
    <location>
        <begin position="12"/>
        <end position="32"/>
    </location>
</feature>
<dbReference type="Proteomes" id="UP000594034">
    <property type="component" value="Chromosome"/>
</dbReference>
<keyword evidence="1" id="KW-1133">Transmembrane helix</keyword>
<proteinExistence type="predicted"/>
<evidence type="ECO:0000313" key="2">
    <source>
        <dbReference type="EMBL" id="QFI56029.1"/>
    </source>
</evidence>
<protein>
    <submittedName>
        <fullName evidence="2">Type IV pilin</fullName>
    </submittedName>
</protein>
<dbReference type="KEGG" id="asim:FE240_15925"/>
<accession>A0A5J6WXU6</accession>